<dbReference type="AlphaFoldDB" id="A0A1S7S4X8"/>
<gene>
    <name evidence="1" type="ORF">AGR4C_Lc80149</name>
</gene>
<dbReference type="Proteomes" id="UP000191897">
    <property type="component" value="Unassembled WGS sequence"/>
</dbReference>
<dbReference type="EMBL" id="FBWC01000030">
    <property type="protein sequence ID" value="CUX62568.1"/>
    <property type="molecule type" value="Genomic_DNA"/>
</dbReference>
<organism evidence="1 2">
    <name type="scientific">Agrobacterium tumefaciens str. Kerr 14</name>
    <dbReference type="NCBI Taxonomy" id="1183424"/>
    <lineage>
        <taxon>Bacteria</taxon>
        <taxon>Pseudomonadati</taxon>
        <taxon>Pseudomonadota</taxon>
        <taxon>Alphaproteobacteria</taxon>
        <taxon>Hyphomicrobiales</taxon>
        <taxon>Rhizobiaceae</taxon>
        <taxon>Rhizobium/Agrobacterium group</taxon>
        <taxon>Agrobacterium</taxon>
        <taxon>Agrobacterium tumefaciens complex</taxon>
    </lineage>
</organism>
<sequence>MDRRKCRLGASESAHFKCLIYVCFEETIEFDVTTDMGARSGNYSALSPKREASGVLHRGLRRNIREMAVRYVVGEDLQALSPAMIRTRCSCPQTVEEQAFV</sequence>
<protein>
    <submittedName>
        <fullName evidence="1">Uncharacterized protein</fullName>
    </submittedName>
</protein>
<proteinExistence type="predicted"/>
<reference evidence="1 2" key="1">
    <citation type="submission" date="2016-01" db="EMBL/GenBank/DDBJ databases">
        <authorList>
            <person name="Oliw E.H."/>
        </authorList>
    </citation>
    <scope>NUCLEOTIDE SEQUENCE [LARGE SCALE GENOMIC DNA]</scope>
    <source>
        <strain evidence="1 2">Kerr 14</strain>
    </source>
</reference>
<name>A0A1S7S4X8_AGRTU</name>
<evidence type="ECO:0000313" key="1">
    <source>
        <dbReference type="EMBL" id="CUX62568.1"/>
    </source>
</evidence>
<accession>A0A1S7S4X8</accession>
<evidence type="ECO:0000313" key="2">
    <source>
        <dbReference type="Proteomes" id="UP000191897"/>
    </source>
</evidence>